<dbReference type="HAMAP" id="MF_00113">
    <property type="entry name" value="QueA"/>
    <property type="match status" value="1"/>
</dbReference>
<organism evidence="6 7">
    <name type="scientific">Chlorobium ferrooxidans DSM 13031</name>
    <dbReference type="NCBI Taxonomy" id="377431"/>
    <lineage>
        <taxon>Bacteria</taxon>
        <taxon>Pseudomonadati</taxon>
        <taxon>Chlorobiota</taxon>
        <taxon>Chlorobiia</taxon>
        <taxon>Chlorobiales</taxon>
        <taxon>Chlorobiaceae</taxon>
        <taxon>Chlorobium/Pelodictyon group</taxon>
        <taxon>Chlorobium</taxon>
    </lineage>
</organism>
<evidence type="ECO:0000256" key="2">
    <source>
        <dbReference type="ARBA" id="ARBA00022679"/>
    </source>
</evidence>
<dbReference type="SUPFAM" id="SSF111337">
    <property type="entry name" value="QueA-like"/>
    <property type="match status" value="1"/>
</dbReference>
<keyword evidence="1 5" id="KW-0963">Cytoplasm</keyword>
<dbReference type="GO" id="GO:0005737">
    <property type="term" value="C:cytoplasm"/>
    <property type="evidence" value="ECO:0007669"/>
    <property type="project" value="UniProtKB-SubCell"/>
</dbReference>
<comment type="caution">
    <text evidence="6">The sequence shown here is derived from an EMBL/GenBank/DDBJ whole genome shotgun (WGS) entry which is preliminary data.</text>
</comment>
<dbReference type="GO" id="GO:0051075">
    <property type="term" value="F:S-adenosylmethionine:tRNA ribosyltransferase-isomerase activity"/>
    <property type="evidence" value="ECO:0007669"/>
    <property type="project" value="UniProtKB-EC"/>
</dbReference>
<comment type="subunit">
    <text evidence="5">Monomer.</text>
</comment>
<dbReference type="PANTHER" id="PTHR30307:SF0">
    <property type="entry name" value="S-ADENOSYLMETHIONINE:TRNA RIBOSYLTRANSFERASE-ISOMERASE"/>
    <property type="match status" value="1"/>
</dbReference>
<reference evidence="6 7" key="2">
    <citation type="submission" date="2006-07" db="EMBL/GenBank/DDBJ databases">
        <title>Sequencing of the draft genome and assembly of Chlorobium ferroxidans DSM 13031.</title>
        <authorList>
            <consortium name="US DOE Joint Genome Institute (JGI-PGF)"/>
            <person name="Copeland A."/>
            <person name="Lucas S."/>
            <person name="Lapidus A."/>
            <person name="Barry K."/>
            <person name="Glavina del Rio T."/>
            <person name="Dalin E."/>
            <person name="Tice H."/>
            <person name="Bruce D."/>
            <person name="Pitluck S."/>
            <person name="Richardson P."/>
        </authorList>
    </citation>
    <scope>NUCLEOTIDE SEQUENCE [LARGE SCALE GENOMIC DNA]</scope>
    <source>
        <strain evidence="6 7">DSM 13031</strain>
    </source>
</reference>
<evidence type="ECO:0000256" key="4">
    <source>
        <dbReference type="ARBA" id="ARBA00022785"/>
    </source>
</evidence>
<comment type="subcellular location">
    <subcellularLocation>
        <location evidence="5">Cytoplasm</location>
    </subcellularLocation>
</comment>
<dbReference type="Pfam" id="PF02547">
    <property type="entry name" value="Queuosine_synth"/>
    <property type="match status" value="1"/>
</dbReference>
<dbReference type="EC" id="2.4.99.17" evidence="5"/>
<evidence type="ECO:0000313" key="7">
    <source>
        <dbReference type="Proteomes" id="UP000004162"/>
    </source>
</evidence>
<dbReference type="InterPro" id="IPR036100">
    <property type="entry name" value="QueA_sf"/>
</dbReference>
<evidence type="ECO:0000256" key="5">
    <source>
        <dbReference type="HAMAP-Rule" id="MF_00113"/>
    </source>
</evidence>
<dbReference type="Gene3D" id="2.40.10.240">
    <property type="entry name" value="QueA-like"/>
    <property type="match status" value="1"/>
</dbReference>
<dbReference type="RefSeq" id="WP_006366424.1">
    <property type="nucleotide sequence ID" value="NZ_AASE01000010.1"/>
</dbReference>
<dbReference type="Proteomes" id="UP000004162">
    <property type="component" value="Unassembled WGS sequence"/>
</dbReference>
<evidence type="ECO:0000256" key="1">
    <source>
        <dbReference type="ARBA" id="ARBA00022490"/>
    </source>
</evidence>
<keyword evidence="2 5" id="KW-0808">Transferase</keyword>
<dbReference type="PANTHER" id="PTHR30307">
    <property type="entry name" value="S-ADENOSYLMETHIONINE:TRNA RIBOSYLTRANSFERASE-ISOMERASE"/>
    <property type="match status" value="1"/>
</dbReference>
<dbReference type="NCBIfam" id="TIGR00113">
    <property type="entry name" value="queA"/>
    <property type="match status" value="1"/>
</dbReference>
<dbReference type="GO" id="GO:0008616">
    <property type="term" value="P:tRNA queuosine(34) biosynthetic process"/>
    <property type="evidence" value="ECO:0007669"/>
    <property type="project" value="UniProtKB-UniRule"/>
</dbReference>
<keyword evidence="4 5" id="KW-0671">Queuosine biosynthesis</keyword>
<comment type="catalytic activity">
    <reaction evidence="5">
        <text>7-aminomethyl-7-carbaguanosine(34) in tRNA + S-adenosyl-L-methionine = epoxyqueuosine(34) in tRNA + adenine + L-methionine + 2 H(+)</text>
        <dbReference type="Rhea" id="RHEA:32155"/>
        <dbReference type="Rhea" id="RHEA-COMP:10342"/>
        <dbReference type="Rhea" id="RHEA-COMP:18582"/>
        <dbReference type="ChEBI" id="CHEBI:15378"/>
        <dbReference type="ChEBI" id="CHEBI:16708"/>
        <dbReference type="ChEBI" id="CHEBI:57844"/>
        <dbReference type="ChEBI" id="CHEBI:59789"/>
        <dbReference type="ChEBI" id="CHEBI:82833"/>
        <dbReference type="ChEBI" id="CHEBI:194443"/>
        <dbReference type="EC" id="2.4.99.17"/>
    </reaction>
</comment>
<comment type="similarity">
    <text evidence="5">Belongs to the QueA family.</text>
</comment>
<evidence type="ECO:0000313" key="6">
    <source>
        <dbReference type="EMBL" id="EAT58898.1"/>
    </source>
</evidence>
<protein>
    <recommendedName>
        <fullName evidence="5">S-adenosylmethionine:tRNA ribosyltransferase-isomerase</fullName>
        <ecNumber evidence="5">2.4.99.17</ecNumber>
    </recommendedName>
    <alternativeName>
        <fullName evidence="5">Queuosine biosynthesis protein QueA</fullName>
    </alternativeName>
</protein>
<gene>
    <name evidence="5" type="primary">queA</name>
    <name evidence="6" type="ORF">CferDRAFT_0839</name>
</gene>
<keyword evidence="7" id="KW-1185">Reference proteome</keyword>
<sequence>MRASDFDYDLPEEKIACYPPEERGSTRMLVLDRASGALRHAWYAALDEYLEPGDLLVLNNTKVVRARLHALKQTGAKIELMLLEKHQADQDRVLYRGKLKKGDTLVAYDKELLVSDIVDDGVARIEFRGGSQSGSIRDFFERFGAVPIPPYLKRDAEEVDRERYQTVFAELPGSVAAPTASLNMTPELLENIRLKGVDVVTVTLHVGLGTFLPIRVESLREHVMHREYYSISAETVEKIRKVKAAGGRIVAVGTTVTRALEHAAGRIVRSSCRAGDAPITGEADIFIFPGYSFQVIDALLTNFHAPRSTVLMLTAAFAGAEHLKRAYQSALEEGYFFLSYGDSMLII</sequence>
<name>Q0YRL8_9CHLB</name>
<dbReference type="InterPro" id="IPR042118">
    <property type="entry name" value="QueA_dom1"/>
</dbReference>
<dbReference type="OrthoDB" id="9805933at2"/>
<dbReference type="Gene3D" id="3.40.1780.10">
    <property type="entry name" value="QueA-like"/>
    <property type="match status" value="1"/>
</dbReference>
<dbReference type="InterPro" id="IPR003699">
    <property type="entry name" value="QueA"/>
</dbReference>
<evidence type="ECO:0000256" key="3">
    <source>
        <dbReference type="ARBA" id="ARBA00022691"/>
    </source>
</evidence>
<reference evidence="6 7" key="1">
    <citation type="submission" date="2006-07" db="EMBL/GenBank/DDBJ databases">
        <title>Annotation of the draft genome assembly of Chlorobium ferroxidans DSM 13031.</title>
        <authorList>
            <consortium name="US DOE Joint Genome Institute (JGI-ORNL)"/>
            <person name="Larimer F."/>
            <person name="Land M."/>
            <person name="Hauser L."/>
        </authorList>
    </citation>
    <scope>NUCLEOTIDE SEQUENCE [LARGE SCALE GENOMIC DNA]</scope>
    <source>
        <strain evidence="6 7">DSM 13031</strain>
    </source>
</reference>
<dbReference type="AlphaFoldDB" id="Q0YRL8"/>
<dbReference type="NCBIfam" id="NF001140">
    <property type="entry name" value="PRK00147.1"/>
    <property type="match status" value="1"/>
</dbReference>
<dbReference type="UniPathway" id="UPA00392"/>
<comment type="function">
    <text evidence="5">Transfers and isomerizes the ribose moiety from AdoMet to the 7-aminomethyl group of 7-deazaguanine (preQ1-tRNA) to give epoxyqueuosine (oQ-tRNA).</text>
</comment>
<dbReference type="EMBL" id="AASE01000010">
    <property type="protein sequence ID" value="EAT58898.1"/>
    <property type="molecule type" value="Genomic_DNA"/>
</dbReference>
<proteinExistence type="inferred from homology"/>
<comment type="pathway">
    <text evidence="5">tRNA modification; tRNA-queuosine biosynthesis.</text>
</comment>
<keyword evidence="3 5" id="KW-0949">S-adenosyl-L-methionine</keyword>
<accession>Q0YRL8</accession>
<dbReference type="InterPro" id="IPR042119">
    <property type="entry name" value="QueA_dom2"/>
</dbReference>